<gene>
    <name evidence="5" type="ORF">DCF82_22855</name>
</gene>
<dbReference type="AlphaFoldDB" id="A0A3B8WKH7"/>
<dbReference type="GO" id="GO:0006567">
    <property type="term" value="P:L-threonine catabolic process"/>
    <property type="evidence" value="ECO:0007669"/>
    <property type="project" value="TreeGrafter"/>
</dbReference>
<evidence type="ECO:0000313" key="5">
    <source>
        <dbReference type="EMBL" id="HAC30617.1"/>
    </source>
</evidence>
<dbReference type="GO" id="GO:0003941">
    <property type="term" value="F:L-serine ammonia-lyase activity"/>
    <property type="evidence" value="ECO:0007669"/>
    <property type="project" value="TreeGrafter"/>
</dbReference>
<dbReference type="SUPFAM" id="SSF53686">
    <property type="entry name" value="Tryptophan synthase beta subunit-like PLP-dependent enzymes"/>
    <property type="match status" value="1"/>
</dbReference>
<feature type="non-terminal residue" evidence="5">
    <location>
        <position position="59"/>
    </location>
</feature>
<dbReference type="GO" id="GO:0006565">
    <property type="term" value="P:L-serine catabolic process"/>
    <property type="evidence" value="ECO:0007669"/>
    <property type="project" value="TreeGrafter"/>
</dbReference>
<sequence length="59" mass="6468">GMAAYIKYLRPEIKVIGVEPEDSNCLQAAMKAGERVVLDEVGIFADGVAVKQIGEYPWE</sequence>
<comment type="caution">
    <text evidence="5">The sequence shown here is derived from an EMBL/GenBank/DDBJ whole genome shotgun (WGS) entry which is preliminary data.</text>
</comment>
<protein>
    <submittedName>
        <fullName evidence="5">Threonine ammonia-lyase, biosynthetic</fullName>
        <ecNumber evidence="5">4.3.1.19</ecNumber>
    </submittedName>
</protein>
<dbReference type="Gene3D" id="3.40.50.1100">
    <property type="match status" value="1"/>
</dbReference>
<dbReference type="GO" id="GO:0009097">
    <property type="term" value="P:isoleucine biosynthetic process"/>
    <property type="evidence" value="ECO:0007669"/>
    <property type="project" value="TreeGrafter"/>
</dbReference>
<evidence type="ECO:0000256" key="2">
    <source>
        <dbReference type="ARBA" id="ARBA00022898"/>
    </source>
</evidence>
<comment type="cofactor">
    <cofactor evidence="1">
        <name>pyridoxal 5'-phosphate</name>
        <dbReference type="ChEBI" id="CHEBI:597326"/>
    </cofactor>
</comment>
<evidence type="ECO:0000256" key="1">
    <source>
        <dbReference type="ARBA" id="ARBA00001933"/>
    </source>
</evidence>
<evidence type="ECO:0000256" key="3">
    <source>
        <dbReference type="ARBA" id="ARBA00023239"/>
    </source>
</evidence>
<reference evidence="5 6" key="1">
    <citation type="journal article" date="2018" name="Nat. Biotechnol.">
        <title>A standardized bacterial taxonomy based on genome phylogeny substantially revises the tree of life.</title>
        <authorList>
            <person name="Parks D.H."/>
            <person name="Chuvochina M."/>
            <person name="Waite D.W."/>
            <person name="Rinke C."/>
            <person name="Skarshewski A."/>
            <person name="Chaumeil P.A."/>
            <person name="Hugenholtz P."/>
        </authorList>
    </citation>
    <scope>NUCLEOTIDE SEQUENCE [LARGE SCALE GENOMIC DNA]</scope>
    <source>
        <strain evidence="5">UBA9049</strain>
    </source>
</reference>
<dbReference type="PANTHER" id="PTHR48078">
    <property type="entry name" value="THREONINE DEHYDRATASE, MITOCHONDRIAL-RELATED"/>
    <property type="match status" value="1"/>
</dbReference>
<dbReference type="Proteomes" id="UP000261325">
    <property type="component" value="Unassembled WGS sequence"/>
</dbReference>
<dbReference type="EC" id="4.3.1.19" evidence="5"/>
<dbReference type="InterPro" id="IPR036052">
    <property type="entry name" value="TrpB-like_PALP_sf"/>
</dbReference>
<dbReference type="InterPro" id="IPR050147">
    <property type="entry name" value="Ser/Thr_Dehydratase"/>
</dbReference>
<evidence type="ECO:0000259" key="4">
    <source>
        <dbReference type="Pfam" id="PF00291"/>
    </source>
</evidence>
<organism evidence="5 6">
    <name type="scientific">Marinobacter nauticus</name>
    <name type="common">Marinobacter hydrocarbonoclasticus</name>
    <name type="synonym">Marinobacter aquaeolei</name>
    <dbReference type="NCBI Taxonomy" id="2743"/>
    <lineage>
        <taxon>Bacteria</taxon>
        <taxon>Pseudomonadati</taxon>
        <taxon>Pseudomonadota</taxon>
        <taxon>Gammaproteobacteria</taxon>
        <taxon>Pseudomonadales</taxon>
        <taxon>Marinobacteraceae</taxon>
        <taxon>Marinobacter</taxon>
    </lineage>
</organism>
<accession>A0A3B8WKH7</accession>
<dbReference type="PANTHER" id="PTHR48078:SF11">
    <property type="entry name" value="THREONINE DEHYDRATASE, MITOCHONDRIAL"/>
    <property type="match status" value="1"/>
</dbReference>
<feature type="domain" description="Tryptophan synthase beta chain-like PALP" evidence="4">
    <location>
        <begin position="1"/>
        <end position="58"/>
    </location>
</feature>
<proteinExistence type="predicted"/>
<keyword evidence="3 5" id="KW-0456">Lyase</keyword>
<dbReference type="EMBL" id="DLYI01000311">
    <property type="protein sequence ID" value="HAC30617.1"/>
    <property type="molecule type" value="Genomic_DNA"/>
</dbReference>
<feature type="non-terminal residue" evidence="5">
    <location>
        <position position="1"/>
    </location>
</feature>
<evidence type="ECO:0000313" key="6">
    <source>
        <dbReference type="Proteomes" id="UP000261325"/>
    </source>
</evidence>
<name>A0A3B8WKH7_MARNT</name>
<keyword evidence="2" id="KW-0663">Pyridoxal phosphate</keyword>
<dbReference type="InterPro" id="IPR001926">
    <property type="entry name" value="TrpB-like_PALP"/>
</dbReference>
<dbReference type="Pfam" id="PF00291">
    <property type="entry name" value="PALP"/>
    <property type="match status" value="1"/>
</dbReference>
<dbReference type="GO" id="GO:0004794">
    <property type="term" value="F:threonine deaminase activity"/>
    <property type="evidence" value="ECO:0007669"/>
    <property type="project" value="UniProtKB-EC"/>
</dbReference>